<evidence type="ECO:0000259" key="1">
    <source>
        <dbReference type="Pfam" id="PF10026"/>
    </source>
</evidence>
<feature type="domain" description="DUF2268" evidence="1">
    <location>
        <begin position="83"/>
        <end position="289"/>
    </location>
</feature>
<evidence type="ECO:0000313" key="3">
    <source>
        <dbReference type="Proteomes" id="UP000646308"/>
    </source>
</evidence>
<accession>A0A2T4MHP6</accession>
<evidence type="ECO:0000313" key="2">
    <source>
        <dbReference type="EMBL" id="NJI02526.1"/>
    </source>
</evidence>
<dbReference type="Pfam" id="PF10026">
    <property type="entry name" value="DUF2268"/>
    <property type="match status" value="1"/>
</dbReference>
<dbReference type="InterPro" id="IPR018728">
    <property type="entry name" value="DUF2268"/>
</dbReference>
<dbReference type="Proteomes" id="UP000646308">
    <property type="component" value="Unassembled WGS sequence"/>
</dbReference>
<dbReference type="GeneID" id="57692281"/>
<comment type="caution">
    <text evidence="2">The sequence shown here is derived from an EMBL/GenBank/DDBJ whole genome shotgun (WGS) entry which is preliminary data.</text>
</comment>
<dbReference type="RefSeq" id="WP_107368281.1">
    <property type="nucleotide sequence ID" value="NZ_CP045927.1"/>
</dbReference>
<protein>
    <submittedName>
        <fullName evidence="2">Metallopeptidase</fullName>
    </submittedName>
</protein>
<proteinExistence type="predicted"/>
<gene>
    <name evidence="2" type="ORF">GLV84_06780</name>
</gene>
<dbReference type="AlphaFoldDB" id="A0A2T4MHP6"/>
<reference evidence="2" key="1">
    <citation type="submission" date="2019-11" db="EMBL/GenBank/DDBJ databases">
        <title>Whole genome comparisons of Staphylococcus agnetis isolates from cattle and chickens.</title>
        <authorList>
            <person name="Rhoads D."/>
            <person name="Shwani A."/>
            <person name="Adkins P."/>
            <person name="Calcutt M."/>
            <person name="Middleton J."/>
        </authorList>
    </citation>
    <scope>NUCLEOTIDE SEQUENCE</scope>
    <source>
        <strain evidence="2">1387</strain>
    </source>
</reference>
<sequence>MYNIHIIKSNNVYQGLLDQDYKHKKQYFKDHLLKFYKEKFEIQNIPYDSEHFDALSLLNATHVSPQAFNTNHMKEVALFDDVFWNDCQQALTHAISQFELKGILSRINQYTFTVLLGDKEKPSMYLNQNYGGDGGVPGYVYISLVPNEYTLDRVKSAIAHEMNHNFRYQYIRWDGGSLAELIVAEGLAENFVEKLYGKDYLGPWVTTINWSEQQEKIKSIIEQHLHISNSFEAMPYLYGDEITTSYGGQPVGLPHAAGYTCGYYLIKYYLEKTECTIEKATIKSADDILREVYDFWITNTV</sequence>
<organism evidence="2 3">
    <name type="scientific">Staphylococcus agnetis</name>
    <dbReference type="NCBI Taxonomy" id="985762"/>
    <lineage>
        <taxon>Bacteria</taxon>
        <taxon>Bacillati</taxon>
        <taxon>Bacillota</taxon>
        <taxon>Bacilli</taxon>
        <taxon>Bacillales</taxon>
        <taxon>Staphylococcaceae</taxon>
        <taxon>Staphylococcus</taxon>
    </lineage>
</organism>
<name>A0A2T4MHP6_9STAP</name>
<dbReference type="EMBL" id="WMFL01000079">
    <property type="protein sequence ID" value="NJI02526.1"/>
    <property type="molecule type" value="Genomic_DNA"/>
</dbReference>